<dbReference type="EMBL" id="OZ004258">
    <property type="protein sequence ID" value="CAK7913963.1"/>
    <property type="molecule type" value="Genomic_DNA"/>
</dbReference>
<keyword evidence="7 15" id="KW-0732">Signal</keyword>
<dbReference type="InterPro" id="IPR033876">
    <property type="entry name" value="SAP-like"/>
</dbReference>
<dbReference type="PROSITE" id="PS51767">
    <property type="entry name" value="PEPTIDASE_A1"/>
    <property type="match status" value="1"/>
</dbReference>
<dbReference type="Gene3D" id="2.40.70.10">
    <property type="entry name" value="Acid Proteases"/>
    <property type="match status" value="2"/>
</dbReference>
<dbReference type="InterPro" id="IPR021109">
    <property type="entry name" value="Peptidase_aspartic_dom_sf"/>
</dbReference>
<comment type="subcellular location">
    <subcellularLocation>
        <location evidence="2">Secreted</location>
    </subcellularLocation>
</comment>
<gene>
    <name evidence="17" type="primary">SAP9</name>
    <name evidence="17" type="ORF">CAAN4_F14246</name>
</gene>
<evidence type="ECO:0000313" key="17">
    <source>
        <dbReference type="EMBL" id="CAK7913963.1"/>
    </source>
</evidence>
<evidence type="ECO:0000256" key="3">
    <source>
        <dbReference type="ARBA" id="ARBA00007447"/>
    </source>
</evidence>
<evidence type="ECO:0000256" key="11">
    <source>
        <dbReference type="ARBA" id="ARBA00023157"/>
    </source>
</evidence>
<evidence type="ECO:0000256" key="12">
    <source>
        <dbReference type="RuleBase" id="RU000454"/>
    </source>
</evidence>
<evidence type="ECO:0000256" key="14">
    <source>
        <dbReference type="SAM" id="Phobius"/>
    </source>
</evidence>
<dbReference type="SUPFAM" id="SSF50630">
    <property type="entry name" value="Acid proteases"/>
    <property type="match status" value="1"/>
</dbReference>
<reference evidence="17 18" key="1">
    <citation type="submission" date="2024-01" db="EMBL/GenBank/DDBJ databases">
        <authorList>
            <consortium name="Genoscope - CEA"/>
            <person name="William W."/>
        </authorList>
    </citation>
    <scope>NUCLEOTIDE SEQUENCE [LARGE SCALE GENOMIC DNA]</scope>
    <source>
        <strain evidence="17 18">29B2s-10</strain>
    </source>
</reference>
<evidence type="ECO:0000256" key="7">
    <source>
        <dbReference type="ARBA" id="ARBA00022729"/>
    </source>
</evidence>
<name>A0ABP0EFW4_9ASCO</name>
<evidence type="ECO:0000256" key="2">
    <source>
        <dbReference type="ARBA" id="ARBA00004613"/>
    </source>
</evidence>
<feature type="domain" description="Peptidase A1" evidence="16">
    <location>
        <begin position="68"/>
        <end position="444"/>
    </location>
</feature>
<feature type="transmembrane region" description="Helical" evidence="14">
    <location>
        <begin position="520"/>
        <end position="539"/>
    </location>
</feature>
<sequence length="540" mass="57828">MKLEVLSIVASLIAVTTAKNVVTPLKLDFSVQRGTRNDHSSDYQPHLVKRQTSNDSFTMELINESTFYVAALEFGTKGDKVSVLVDTGSSDLWIPSHDVICYETPYMKKRSEAFTRDVKEGGNDIDDIFGKHGIDPTKASLSSPIEGGNVQKAVEAMTNTCTTYGSFATGNSGTFKTNTTNQEFYIAYADNTEAIGVWGYDDVKIGDTIVKDLSFAVVNQSSSNVGVLGIGYASLETTFSAFDEMYDNLPLKLKGDGLIKKNAYSLYLNSNDTKSGSILFGAVDHAKYEGQLQTVQIVGAVTGSYPDPNRIIVVLSGISVDDNGNDIGVSGDSYPALLDTGSTATFMPSALAAQISKALGGYYSTSVGAYQVPCSSDSNVNIKFNFSGVTISVPYEELILHYSSSCYLSIFPSASTSKYIIFGDNFLRRAYVVYDLEDHVVALAQVKYTDKEDIEVISDGIPSAVKAEGYSSTAYSTVFRTSQQTATAGISGSARSSSRSTSTSSSTSSSSRSSANSSKLLPVTFLMLALVGTISIFTVL</sequence>
<keyword evidence="14" id="KW-1133">Transmembrane helix</keyword>
<evidence type="ECO:0000256" key="13">
    <source>
        <dbReference type="SAM" id="MobiDB-lite"/>
    </source>
</evidence>
<evidence type="ECO:0000256" key="8">
    <source>
        <dbReference type="ARBA" id="ARBA00022750"/>
    </source>
</evidence>
<organism evidence="17 18">
    <name type="scientific">[Candida] anglica</name>
    <dbReference type="NCBI Taxonomy" id="148631"/>
    <lineage>
        <taxon>Eukaryota</taxon>
        <taxon>Fungi</taxon>
        <taxon>Dikarya</taxon>
        <taxon>Ascomycota</taxon>
        <taxon>Saccharomycotina</taxon>
        <taxon>Pichiomycetes</taxon>
        <taxon>Debaryomycetaceae</taxon>
        <taxon>Kurtzmaniella</taxon>
    </lineage>
</organism>
<dbReference type="InterPro" id="IPR001461">
    <property type="entry name" value="Aspartic_peptidase_A1"/>
</dbReference>
<feature type="region of interest" description="Disordered" evidence="13">
    <location>
        <begin position="489"/>
        <end position="516"/>
    </location>
</feature>
<comment type="similarity">
    <text evidence="3 12">Belongs to the peptidase A1 family.</text>
</comment>
<evidence type="ECO:0000256" key="4">
    <source>
        <dbReference type="ARBA" id="ARBA00013207"/>
    </source>
</evidence>
<accession>A0ABP0EFW4</accession>
<evidence type="ECO:0000259" key="16">
    <source>
        <dbReference type="PROSITE" id="PS51767"/>
    </source>
</evidence>
<evidence type="ECO:0000256" key="10">
    <source>
        <dbReference type="ARBA" id="ARBA00023145"/>
    </source>
</evidence>
<keyword evidence="5" id="KW-0964">Secreted</keyword>
<evidence type="ECO:0000313" key="18">
    <source>
        <dbReference type="Proteomes" id="UP001497600"/>
    </source>
</evidence>
<dbReference type="InterPro" id="IPR001969">
    <property type="entry name" value="Aspartic_peptidase_AS"/>
</dbReference>
<proteinExistence type="inferred from homology"/>
<dbReference type="PROSITE" id="PS00141">
    <property type="entry name" value="ASP_PROTEASE"/>
    <property type="match status" value="2"/>
</dbReference>
<keyword evidence="9 12" id="KW-0378">Hydrolase</keyword>
<evidence type="ECO:0000256" key="15">
    <source>
        <dbReference type="SAM" id="SignalP"/>
    </source>
</evidence>
<keyword evidence="6 12" id="KW-0645">Protease</keyword>
<dbReference type="CDD" id="cd05474">
    <property type="entry name" value="SAP_like"/>
    <property type="match status" value="1"/>
</dbReference>
<keyword evidence="14" id="KW-0472">Membrane</keyword>
<evidence type="ECO:0000256" key="5">
    <source>
        <dbReference type="ARBA" id="ARBA00022525"/>
    </source>
</evidence>
<keyword evidence="11" id="KW-1015">Disulfide bond</keyword>
<comment type="catalytic activity">
    <reaction evidence="1">
        <text>Preferential cleavage at the carboxyl of hydrophobic amino acids, but fails to cleave 15-Leu-|-Tyr-16, 16-Tyr-|-Leu-17 and 24-Phe-|-Phe-25 of insulin B chain. Activates trypsinogen, and degrades keratin.</text>
        <dbReference type="EC" id="3.4.23.24"/>
    </reaction>
</comment>
<dbReference type="PRINTS" id="PR00792">
    <property type="entry name" value="PEPSIN"/>
</dbReference>
<evidence type="ECO:0000256" key="9">
    <source>
        <dbReference type="ARBA" id="ARBA00022801"/>
    </source>
</evidence>
<keyword evidence="10" id="KW-0865">Zymogen</keyword>
<dbReference type="InterPro" id="IPR033121">
    <property type="entry name" value="PEPTIDASE_A1"/>
</dbReference>
<protein>
    <recommendedName>
        <fullName evidence="4">candidapepsin</fullName>
        <ecNumber evidence="4">3.4.23.24</ecNumber>
    </recommendedName>
</protein>
<dbReference type="PANTHER" id="PTHR47966:SF65">
    <property type="entry name" value="ASPARTIC-TYPE ENDOPEPTIDASE"/>
    <property type="match status" value="1"/>
</dbReference>
<evidence type="ECO:0000256" key="1">
    <source>
        <dbReference type="ARBA" id="ARBA00001675"/>
    </source>
</evidence>
<feature type="signal peptide" evidence="15">
    <location>
        <begin position="1"/>
        <end position="18"/>
    </location>
</feature>
<keyword evidence="14" id="KW-0812">Transmembrane</keyword>
<keyword evidence="8 12" id="KW-0064">Aspartyl protease</keyword>
<dbReference type="Pfam" id="PF00026">
    <property type="entry name" value="Asp"/>
    <property type="match status" value="1"/>
</dbReference>
<keyword evidence="18" id="KW-1185">Reference proteome</keyword>
<evidence type="ECO:0000256" key="6">
    <source>
        <dbReference type="ARBA" id="ARBA00022670"/>
    </source>
</evidence>
<dbReference type="EC" id="3.4.23.24" evidence="4"/>
<dbReference type="Proteomes" id="UP001497600">
    <property type="component" value="Chromosome F"/>
</dbReference>
<dbReference type="PANTHER" id="PTHR47966">
    <property type="entry name" value="BETA-SITE APP-CLEAVING ENZYME, ISOFORM A-RELATED"/>
    <property type="match status" value="1"/>
</dbReference>
<feature type="chain" id="PRO_5045081311" description="candidapepsin" evidence="15">
    <location>
        <begin position="19"/>
        <end position="540"/>
    </location>
</feature>